<evidence type="ECO:0000256" key="1">
    <source>
        <dbReference type="ARBA" id="ARBA00004123"/>
    </source>
</evidence>
<dbReference type="Proteomes" id="UP001642483">
    <property type="component" value="Unassembled WGS sequence"/>
</dbReference>
<evidence type="ECO:0000256" key="2">
    <source>
        <dbReference type="ARBA" id="ARBA00007864"/>
    </source>
</evidence>
<comment type="caution">
    <text evidence="9">The sequence shown here is derived from an EMBL/GenBank/DDBJ whole genome shotgun (WGS) entry which is preliminary data.</text>
</comment>
<comment type="subcellular location">
    <subcellularLocation>
        <location evidence="1">Nucleus</location>
    </subcellularLocation>
</comment>
<evidence type="ECO:0000256" key="3">
    <source>
        <dbReference type="ARBA" id="ARBA00019693"/>
    </source>
</evidence>
<keyword evidence="7" id="KW-0539">Nucleus</keyword>
<dbReference type="Pfam" id="PF11277">
    <property type="entry name" value="Med24_N"/>
    <property type="match status" value="1"/>
</dbReference>
<dbReference type="PANTHER" id="PTHR12898:SF1">
    <property type="entry name" value="MEDIATOR OF RNA POLYMERASE II TRANSCRIPTION SUBUNIT 24"/>
    <property type="match status" value="1"/>
</dbReference>
<keyword evidence="10" id="KW-1185">Reference proteome</keyword>
<keyword evidence="6" id="KW-0804">Transcription</keyword>
<organism evidence="9 10">
    <name type="scientific">Clavelina lepadiformis</name>
    <name type="common">Light-bulb sea squirt</name>
    <name type="synonym">Ascidia lepadiformis</name>
    <dbReference type="NCBI Taxonomy" id="159417"/>
    <lineage>
        <taxon>Eukaryota</taxon>
        <taxon>Metazoa</taxon>
        <taxon>Chordata</taxon>
        <taxon>Tunicata</taxon>
        <taxon>Ascidiacea</taxon>
        <taxon>Aplousobranchia</taxon>
        <taxon>Clavelinidae</taxon>
        <taxon>Clavelina</taxon>
    </lineage>
</organism>
<evidence type="ECO:0000256" key="8">
    <source>
        <dbReference type="ARBA" id="ARBA00031960"/>
    </source>
</evidence>
<gene>
    <name evidence="9" type="ORF">CVLEPA_LOCUS30276</name>
</gene>
<evidence type="ECO:0000313" key="9">
    <source>
        <dbReference type="EMBL" id="CAK8696982.1"/>
    </source>
</evidence>
<reference evidence="9 10" key="1">
    <citation type="submission" date="2024-02" db="EMBL/GenBank/DDBJ databases">
        <authorList>
            <person name="Daric V."/>
            <person name="Darras S."/>
        </authorList>
    </citation>
    <scope>NUCLEOTIDE SEQUENCE [LARGE SCALE GENOMIC DNA]</scope>
</reference>
<evidence type="ECO:0000256" key="4">
    <source>
        <dbReference type="ARBA" id="ARBA00023015"/>
    </source>
</evidence>
<evidence type="ECO:0000313" key="10">
    <source>
        <dbReference type="Proteomes" id="UP001642483"/>
    </source>
</evidence>
<comment type="similarity">
    <text evidence="2">Belongs to the Mediator complex subunit 24 family.</text>
</comment>
<accession>A0ABP0GZ08</accession>
<evidence type="ECO:0000256" key="6">
    <source>
        <dbReference type="ARBA" id="ARBA00023163"/>
    </source>
</evidence>
<proteinExistence type="inferred from homology"/>
<keyword evidence="4" id="KW-0805">Transcription regulation</keyword>
<dbReference type="InterPro" id="IPR021429">
    <property type="entry name" value="Mediator_Med24"/>
</dbReference>
<evidence type="ECO:0000256" key="7">
    <source>
        <dbReference type="ARBA" id="ARBA00023242"/>
    </source>
</evidence>
<protein>
    <recommendedName>
        <fullName evidence="3">Mediator of RNA polymerase II transcription subunit 24</fullName>
    </recommendedName>
    <alternativeName>
        <fullName evidence="8">Mediator complex subunit 24</fullName>
    </alternativeName>
</protein>
<keyword evidence="5" id="KW-0010">Activator</keyword>
<evidence type="ECO:0000256" key="5">
    <source>
        <dbReference type="ARBA" id="ARBA00023159"/>
    </source>
</evidence>
<dbReference type="PANTHER" id="PTHR12898">
    <property type="entry name" value="MEDIATOR OF RNA POLYMERASE II TRANSCRIPTION SUBUNIT 24"/>
    <property type="match status" value="1"/>
</dbReference>
<name>A0ABP0GZ08_CLALP</name>
<dbReference type="EMBL" id="CAWYQH010000163">
    <property type="protein sequence ID" value="CAK8696982.1"/>
    <property type="molecule type" value="Genomic_DNA"/>
</dbReference>
<sequence>MWRMPTNSVLDLKQLVMTAWRERWSEREWSMHTKQYLNHPSDVFHIADILVSQAYIGKVPNSTLVNYIKYAISTGMLSYAAVFAAVAKHEDLHKLESTREVYALSENYLSIINEIPLVEDPITLCSTLRVILQWLFHNTELYLKGVSGIYPTAADEFIKLNCQIIEQLTTRSRTSMLLTIARFEESSAWSNIETDLAVVKTASAQNILHKEISDACHHVSQLSRCPILSRSVYPVTLSSLQVFLPLSGFIIFEVERRTLTEPEGFALQLSLLSQIHGLSTFELLFYVIQTCLMGFLDSVHCKTEMEHEWSAMIYLRIPKIFCCLRSNLKGSEFESPSRNAIKKSAHFESELIKALHKLCQLDCLLDALDQLKDGVSWLKSLTEHFVSERLITAKPNIEHLLQIRKETASYGQEKCQNPQLIVKSVSTLKQLMTSINAGDFATQPEMLLKTFQGICSQGSFHTLIACAAASGQLSNFASKLMQFNEGVKASSAENSKTAHIRAVLFDMSFLLTCHLVNAFRKPVVMDPIQKTSEMSGCFLYQWIKAWWVLPTNRAIVTKYETDTSRVEVYIKILRTSNEFRLSLTKWQDVCINLPQAFIELIIAKQKGYLSFADLTKACNLIRDNCPLCVILAVMLAIVRALRLCVGHSDHIKMLEILAEKSQAQHQSSLSYDERYAYFGKILVQLMGDLLPEFDNSLKPNLGKSAGEILQVTLQETKNHGWINNERLKKFIFCLKFLDIKIFTRLLIAFILKEIRLDAVEAAINIVFTVMKLNLESFTIHMLQSGIPDQLLSDPHSILNPVGSAIAKMTVACLDIVLNDRLLKQKMLLASGEKLSPFLYEASPNKGQDNLHKVRRLLSSSTEHDLASSGSSSGLPPTEPILIVLADFIQKLWKLMTLREPSPLNEFIFTFIKCALFSTPLVSRSVKQLLPVELVKELSSRLVENGRELLFAASDLGNPEVRRIAAEAICLADTLQ</sequence>